<evidence type="ECO:0000259" key="10">
    <source>
        <dbReference type="PROSITE" id="PS50221"/>
    </source>
</evidence>
<dbReference type="CDD" id="cd00037">
    <property type="entry name" value="CLECT"/>
    <property type="match status" value="1"/>
</dbReference>
<dbReference type="PROSITE" id="PS50221">
    <property type="entry name" value="GAIN_B"/>
    <property type="match status" value="1"/>
</dbReference>
<dbReference type="GO" id="GO:0005886">
    <property type="term" value="C:plasma membrane"/>
    <property type="evidence" value="ECO:0000318"/>
    <property type="project" value="GO_Central"/>
</dbReference>
<accession>G3R0T7</accession>
<evidence type="ECO:0000259" key="11">
    <source>
        <dbReference type="PROSITE" id="PS50261"/>
    </source>
</evidence>
<feature type="transmembrane region" description="Helical" evidence="9">
    <location>
        <begin position="644"/>
        <end position="668"/>
    </location>
</feature>
<dbReference type="AlphaFoldDB" id="G3R0T7"/>
<dbReference type="GO" id="GO:0007166">
    <property type="term" value="P:cell surface receptor signaling pathway"/>
    <property type="evidence" value="ECO:0007669"/>
    <property type="project" value="InterPro"/>
</dbReference>
<protein>
    <submittedName>
        <fullName evidence="13">Adhesion G protein-coupled receptor D2</fullName>
    </submittedName>
</protein>
<dbReference type="InterPro" id="IPR057244">
    <property type="entry name" value="GAIN_B"/>
</dbReference>
<proteinExistence type="inferred from homology"/>
<evidence type="ECO:0000256" key="2">
    <source>
        <dbReference type="ARBA" id="ARBA00007343"/>
    </source>
</evidence>
<feature type="domain" description="G-protein coupled receptors family 2 profile 2" evidence="11">
    <location>
        <begin position="641"/>
        <end position="894"/>
    </location>
</feature>
<dbReference type="SMART" id="SM00303">
    <property type="entry name" value="GPS"/>
    <property type="match status" value="1"/>
</dbReference>
<evidence type="ECO:0000256" key="3">
    <source>
        <dbReference type="ARBA" id="ARBA00022692"/>
    </source>
</evidence>
<dbReference type="InParanoid" id="G3R0T7"/>
<dbReference type="Pfam" id="PF01825">
    <property type="entry name" value="GPS"/>
    <property type="match status" value="1"/>
</dbReference>
<evidence type="ECO:0000256" key="6">
    <source>
        <dbReference type="ARBA" id="ARBA00023157"/>
    </source>
</evidence>
<feature type="domain" description="GAIN-B" evidence="10">
    <location>
        <begin position="472"/>
        <end position="632"/>
    </location>
</feature>
<dbReference type="InterPro" id="IPR001759">
    <property type="entry name" value="PTX_dom"/>
</dbReference>
<dbReference type="GO" id="GO:0007186">
    <property type="term" value="P:G protein-coupled receptor signaling pathway"/>
    <property type="evidence" value="ECO:0000318"/>
    <property type="project" value="GO_Central"/>
</dbReference>
<evidence type="ECO:0000256" key="9">
    <source>
        <dbReference type="SAM" id="Phobius"/>
    </source>
</evidence>
<dbReference type="PROSITE" id="PS50261">
    <property type="entry name" value="G_PROTEIN_RECEP_F2_4"/>
    <property type="match status" value="1"/>
</dbReference>
<dbReference type="eggNOG" id="KOG4193">
    <property type="taxonomic scope" value="Eukaryota"/>
</dbReference>
<dbReference type="PANTHER" id="PTHR12011">
    <property type="entry name" value="ADHESION G-PROTEIN COUPLED RECEPTOR"/>
    <property type="match status" value="1"/>
</dbReference>
<dbReference type="InterPro" id="IPR013320">
    <property type="entry name" value="ConA-like_dom_sf"/>
</dbReference>
<sequence length="952" mass="102666">MDAPWGAGERWLHGAAVDRSGVSLGPPPTPQVNQGTLGPQVAPVAPGEVVKTAGGVCKFSGQRLSWWQAQESCEQQFGHLALQPPDGVLASRLRDPVWVGQREAPLRRPPQRRARTTAVLVFGERTADRAARLRSPLPELAALTACTHVQWDCASPDPAMLFSVAAPALPNALQLRAFAEPGGVVRAALVVRGHHAPFLAAFRADGLWHHVCATWEQRGGRWALFSDGRRRAGARGLGAGHPVPSGGILVLGQDQDSLGGGFSVRDAFSGNLTDFHLWARALSPAQLHRARACAPPSEGLLFRWDPGALDVAPSLLPTVWVRLLCPAPESWGLVTSLMGAHQEDPGKAQVWPLGGSPHNNQTRSQWLLCPQLLPDPLSEVHGALSPAEASSFLGLLEHVLAMEMAPLGPAALLAIVRFLKRVVALGAGDPELLLTGPWEQLSQGVVSVASLVLEEQVADTWLSLREVVGGPMALVASVQRLTPLLSTTMTSEWPRMHIQHRHAGLSGVTVIHSWFTSRVFQHTLEGPDLEPQAPASSEEANRVQRFLSIQVGSAIISSEVWDVTGEVNMAVTFHLQHQAQSPLFPPHPPSPYTGGAWATTGCSMAALYPDSTDCFCNHSTSFAILLQIYEVQRGPEEESLLRTLSFVGCGVSFCALTTTFLLFLAAGVPKSERTTVHKNLTFSLASAEGFLMTSEWAKANEVACVAVTVAMHFLFLVAFSWMLVEGLLLWRKVVAVSMHPGPGMRLYHATGWGVPVGIVAVTLAMLPHDYVAPGHCWLNVHTNAIWAFVGPVLFVWGPAGEGRANTCILARVVMVTVSSARRRARMLSPQPCLQQQIWTQIWATVKPVLVLLPVLGLTWLAGILVHLSPTWAYAAVGLNSIQGLYIFLVYAACNEEVRSALQRMAEKKVAEVLRALGVWGGAAKEHSLPFSVLPLFLPPKPSTPRHPLRAPA</sequence>
<evidence type="ECO:0000313" key="14">
    <source>
        <dbReference type="Proteomes" id="UP000001519"/>
    </source>
</evidence>
<evidence type="ECO:0000256" key="5">
    <source>
        <dbReference type="ARBA" id="ARBA00023136"/>
    </source>
</evidence>
<dbReference type="PRINTS" id="PR00895">
    <property type="entry name" value="PENTAXIN"/>
</dbReference>
<dbReference type="PANTHER" id="PTHR12011:SF58">
    <property type="entry name" value="ADHESION G-PROTEIN COUPLED RECEPTOR D2"/>
    <property type="match status" value="1"/>
</dbReference>
<dbReference type="EMBL" id="CABD030066699">
    <property type="status" value="NOT_ANNOTATED_CDS"/>
    <property type="molecule type" value="Genomic_DNA"/>
</dbReference>
<dbReference type="FunFam" id="2.60.120.200:FF:000211">
    <property type="entry name" value="Adhesion G protein-coupled receptor D2"/>
    <property type="match status" value="1"/>
</dbReference>
<comment type="subcellular location">
    <subcellularLocation>
        <location evidence="1">Membrane</location>
        <topology evidence="1">Multi-pass membrane protein</topology>
    </subcellularLocation>
</comment>
<keyword evidence="3 9" id="KW-0812">Transmembrane</keyword>
<evidence type="ECO:0000259" key="12">
    <source>
        <dbReference type="PROSITE" id="PS51828"/>
    </source>
</evidence>
<dbReference type="PROSITE" id="PS51828">
    <property type="entry name" value="PTX_2"/>
    <property type="match status" value="1"/>
</dbReference>
<reference evidence="13" key="3">
    <citation type="submission" date="2025-08" db="UniProtKB">
        <authorList>
            <consortium name="Ensembl"/>
        </authorList>
    </citation>
    <scope>IDENTIFICATION</scope>
</reference>
<feature type="domain" description="Pentraxin (PTX)" evidence="12">
    <location>
        <begin position="116"/>
        <end position="325"/>
    </location>
</feature>
<gene>
    <name evidence="13" type="primary">ADGRD2</name>
</gene>
<evidence type="ECO:0000256" key="1">
    <source>
        <dbReference type="ARBA" id="ARBA00004141"/>
    </source>
</evidence>
<dbReference type="Proteomes" id="UP000001519">
    <property type="component" value="Chromosome 9"/>
</dbReference>
<dbReference type="Ensembl" id="ENSGGOT00000009022.3">
    <property type="protein sequence ID" value="ENSGGOP00000008783.3"/>
    <property type="gene ID" value="ENSGGOG00000008978.3"/>
</dbReference>
<feature type="transmembrane region" description="Helical" evidence="9">
    <location>
        <begin position="744"/>
        <end position="766"/>
    </location>
</feature>
<name>G3R0T7_GORGO</name>
<dbReference type="GO" id="GO:0004930">
    <property type="term" value="F:G protein-coupled receptor activity"/>
    <property type="evidence" value="ECO:0000318"/>
    <property type="project" value="GO_Central"/>
</dbReference>
<dbReference type="InterPro" id="IPR017981">
    <property type="entry name" value="GPCR_2-like_7TM"/>
</dbReference>
<evidence type="ECO:0000256" key="8">
    <source>
        <dbReference type="SAM" id="MobiDB-lite"/>
    </source>
</evidence>
<evidence type="ECO:0000256" key="4">
    <source>
        <dbReference type="ARBA" id="ARBA00022989"/>
    </source>
</evidence>
<dbReference type="Pfam" id="PF00002">
    <property type="entry name" value="7tm_2"/>
    <property type="match status" value="1"/>
</dbReference>
<reference evidence="13" key="4">
    <citation type="submission" date="2025-09" db="UniProtKB">
        <authorList>
            <consortium name="Ensembl"/>
        </authorList>
    </citation>
    <scope>IDENTIFICATION</scope>
</reference>
<comment type="similarity">
    <text evidence="2">Belongs to the G-protein coupled receptor 2 family. Adhesion G-protein coupled receptor (ADGR) subfamily.</text>
</comment>
<dbReference type="InterPro" id="IPR000832">
    <property type="entry name" value="GPCR_2_secretin-like"/>
</dbReference>
<dbReference type="InterPro" id="IPR046338">
    <property type="entry name" value="GAIN_dom_sf"/>
</dbReference>
<dbReference type="FunFam" id="1.20.1070.10:FF:000252">
    <property type="entry name" value="Adhesion G protein-coupled receptor D2"/>
    <property type="match status" value="1"/>
</dbReference>
<reference evidence="13 14" key="2">
    <citation type="journal article" date="2012" name="Nature">
        <title>Insights into hominid evolution from the gorilla genome sequence.</title>
        <authorList>
            <person name="Scally A."/>
            <person name="Dutheil J.Y."/>
            <person name="Hillier L.W."/>
            <person name="Jordan G.E."/>
            <person name="Goodhead I."/>
            <person name="Herrero J."/>
            <person name="Hobolth A."/>
            <person name="Lappalainen T."/>
            <person name="Mailund T."/>
            <person name="Marques-Bonet T."/>
            <person name="McCarthy S."/>
            <person name="Montgomery S.H."/>
            <person name="Schwalie P.C."/>
            <person name="Tang Y.A."/>
            <person name="Ward M.C."/>
            <person name="Xue Y."/>
            <person name="Yngvadottir B."/>
            <person name="Alkan C."/>
            <person name="Andersen L.N."/>
            <person name="Ayub Q."/>
            <person name="Ball E.V."/>
            <person name="Beal K."/>
            <person name="Bradley B.J."/>
            <person name="Chen Y."/>
            <person name="Clee C.M."/>
            <person name="Fitzgerald S."/>
            <person name="Graves T.A."/>
            <person name="Gu Y."/>
            <person name="Heath P."/>
            <person name="Heger A."/>
            <person name="Karakoc E."/>
            <person name="Kolb-Kokocinski A."/>
            <person name="Laird G.K."/>
            <person name="Lunter G."/>
            <person name="Meader S."/>
            <person name="Mort M."/>
            <person name="Mullikin J.C."/>
            <person name="Munch K."/>
            <person name="O'Connor T.D."/>
            <person name="Phillips A.D."/>
            <person name="Prado-Martinez J."/>
            <person name="Rogers A.S."/>
            <person name="Sajjadian S."/>
            <person name="Schmidt D."/>
            <person name="Shaw K."/>
            <person name="Simpson J.T."/>
            <person name="Stenson P.D."/>
            <person name="Turner D.J."/>
            <person name="Vigilant L."/>
            <person name="Vilella A.J."/>
            <person name="Whitener W."/>
            <person name="Zhu B."/>
            <person name="Cooper D.N."/>
            <person name="de Jong P."/>
            <person name="Dermitzakis E.T."/>
            <person name="Eichler E.E."/>
            <person name="Flicek P."/>
            <person name="Goldman N."/>
            <person name="Mundy N.I."/>
            <person name="Ning Z."/>
            <person name="Odom D.T."/>
            <person name="Ponting C.P."/>
            <person name="Quail M.A."/>
            <person name="Ryder O.A."/>
            <person name="Searle S.M."/>
            <person name="Warren W.C."/>
            <person name="Wilson R.K."/>
            <person name="Schierup M.H."/>
            <person name="Rogers J."/>
            <person name="Tyler-Smith C."/>
            <person name="Durbin R."/>
        </authorList>
    </citation>
    <scope>NUCLEOTIDE SEQUENCE [LARGE SCALE GENOMIC DNA]</scope>
</reference>
<feature type="transmembrane region" description="Helical" evidence="9">
    <location>
        <begin position="871"/>
        <end position="893"/>
    </location>
</feature>
<dbReference type="SMART" id="SM00159">
    <property type="entry name" value="PTX"/>
    <property type="match status" value="1"/>
</dbReference>
<keyword evidence="6" id="KW-1015">Disulfide bond</keyword>
<evidence type="ECO:0000256" key="7">
    <source>
        <dbReference type="PROSITE-ProRule" id="PRU01172"/>
    </source>
</evidence>
<feature type="region of interest" description="Disordered" evidence="8">
    <location>
        <begin position="18"/>
        <end position="40"/>
    </location>
</feature>
<organism evidence="13 14">
    <name type="scientific">Gorilla gorilla gorilla</name>
    <name type="common">Western lowland gorilla</name>
    <dbReference type="NCBI Taxonomy" id="9595"/>
    <lineage>
        <taxon>Eukaryota</taxon>
        <taxon>Metazoa</taxon>
        <taxon>Chordata</taxon>
        <taxon>Craniata</taxon>
        <taxon>Vertebrata</taxon>
        <taxon>Euteleostomi</taxon>
        <taxon>Mammalia</taxon>
        <taxon>Eutheria</taxon>
        <taxon>Euarchontoglires</taxon>
        <taxon>Primates</taxon>
        <taxon>Haplorrhini</taxon>
        <taxon>Catarrhini</taxon>
        <taxon>Hominidae</taxon>
        <taxon>Gorilla</taxon>
    </lineage>
</organism>
<reference evidence="14" key="1">
    <citation type="submission" date="2011-05" db="EMBL/GenBank/DDBJ databases">
        <title>Insights into the evolution of the great apes provided by the gorilla genome.</title>
        <authorList>
            <person name="Scally A."/>
        </authorList>
    </citation>
    <scope>NUCLEOTIDE SEQUENCE [LARGE SCALE GENOMIC DNA]</scope>
</reference>
<feature type="transmembrane region" description="Helical" evidence="9">
    <location>
        <begin position="841"/>
        <end position="865"/>
    </location>
</feature>
<dbReference type="Gene3D" id="2.60.120.200">
    <property type="match status" value="1"/>
</dbReference>
<dbReference type="OMA" id="SCEQQFG"/>
<dbReference type="Gene3D" id="1.20.1070.10">
    <property type="entry name" value="Rhodopsin 7-helix transmembrane proteins"/>
    <property type="match status" value="1"/>
</dbReference>
<keyword evidence="5 9" id="KW-0472">Membrane</keyword>
<dbReference type="Pfam" id="PF00354">
    <property type="entry name" value="Pentaxin"/>
    <property type="match status" value="1"/>
</dbReference>
<dbReference type="GeneTree" id="ENSGT00940000161534"/>
<dbReference type="FunFam" id="2.60.220.50:FF:000034">
    <property type="entry name" value="Adhesion G protein-coupled receptor D2"/>
    <property type="match status" value="1"/>
</dbReference>
<feature type="transmembrane region" description="Helical" evidence="9">
    <location>
        <begin position="702"/>
        <end position="724"/>
    </location>
</feature>
<dbReference type="Gene3D" id="2.60.220.50">
    <property type="match status" value="1"/>
</dbReference>
<keyword evidence="4 9" id="KW-1133">Transmembrane helix</keyword>
<dbReference type="InterPro" id="IPR000203">
    <property type="entry name" value="GPS"/>
</dbReference>
<dbReference type="SUPFAM" id="SSF49899">
    <property type="entry name" value="Concanavalin A-like lectins/glucanases"/>
    <property type="match status" value="1"/>
</dbReference>
<evidence type="ECO:0000313" key="13">
    <source>
        <dbReference type="Ensembl" id="ENSGGOP00000008783.3"/>
    </source>
</evidence>
<keyword evidence="14" id="KW-1185">Reference proteome</keyword>
<comment type="caution">
    <text evidence="7">Lacks conserved residue(s) required for the propagation of feature annotation.</text>
</comment>